<dbReference type="GO" id="GO:0005829">
    <property type="term" value="C:cytosol"/>
    <property type="evidence" value="ECO:0007669"/>
    <property type="project" value="TreeGrafter"/>
</dbReference>
<feature type="region of interest" description="Disordered" evidence="1">
    <location>
        <begin position="418"/>
        <end position="448"/>
    </location>
</feature>
<dbReference type="STRING" id="177199.A0A420YLN4"/>
<feature type="domain" description="VPS9" evidence="3">
    <location>
        <begin position="448"/>
        <end position="587"/>
    </location>
</feature>
<dbReference type="EMBL" id="QVQW01000003">
    <property type="protein sequence ID" value="RKU48778.1"/>
    <property type="molecule type" value="Genomic_DNA"/>
</dbReference>
<dbReference type="GO" id="GO:0016192">
    <property type="term" value="P:vesicle-mediated transport"/>
    <property type="evidence" value="ECO:0007669"/>
    <property type="project" value="InterPro"/>
</dbReference>
<dbReference type="InterPro" id="IPR009060">
    <property type="entry name" value="UBA-like_sf"/>
</dbReference>
<dbReference type="Gene3D" id="1.20.1050.80">
    <property type="entry name" value="VPS9 domain"/>
    <property type="match status" value="1"/>
</dbReference>
<protein>
    <recommendedName>
        <fullName evidence="6">VPS9 domain-containing protein</fullName>
    </recommendedName>
</protein>
<dbReference type="InterPro" id="IPR045046">
    <property type="entry name" value="Vps9-like"/>
</dbReference>
<feature type="compositionally biased region" description="Low complexity" evidence="1">
    <location>
        <begin position="629"/>
        <end position="649"/>
    </location>
</feature>
<dbReference type="InterPro" id="IPR003892">
    <property type="entry name" value="CUE"/>
</dbReference>
<feature type="domain" description="CUE" evidence="2">
    <location>
        <begin position="742"/>
        <end position="785"/>
    </location>
</feature>
<feature type="compositionally biased region" description="Pro residues" evidence="1">
    <location>
        <begin position="311"/>
        <end position="321"/>
    </location>
</feature>
<evidence type="ECO:0000256" key="1">
    <source>
        <dbReference type="SAM" id="MobiDB-lite"/>
    </source>
</evidence>
<dbReference type="PANTHER" id="PTHR23101">
    <property type="entry name" value="RAB GDP/GTP EXCHANGE FACTOR"/>
    <property type="match status" value="1"/>
</dbReference>
<evidence type="ECO:0000259" key="2">
    <source>
        <dbReference type="PROSITE" id="PS51140"/>
    </source>
</evidence>
<feature type="compositionally biased region" description="Polar residues" evidence="1">
    <location>
        <begin position="197"/>
        <end position="206"/>
    </location>
</feature>
<evidence type="ECO:0008006" key="6">
    <source>
        <dbReference type="Google" id="ProtNLM"/>
    </source>
</evidence>
<dbReference type="SMART" id="SM00546">
    <property type="entry name" value="CUE"/>
    <property type="match status" value="1"/>
</dbReference>
<dbReference type="OrthoDB" id="300289at2759"/>
<dbReference type="AlphaFoldDB" id="A0A420YLN4"/>
<dbReference type="PANTHER" id="PTHR23101:SF25">
    <property type="entry name" value="GTPASE-ACTIVATING PROTEIN AND VPS9 DOMAIN-CONTAINING PROTEIN 1"/>
    <property type="match status" value="1"/>
</dbReference>
<dbReference type="Proteomes" id="UP000275385">
    <property type="component" value="Unassembled WGS sequence"/>
</dbReference>
<feature type="compositionally biased region" description="Basic and acidic residues" evidence="1">
    <location>
        <begin position="177"/>
        <end position="186"/>
    </location>
</feature>
<dbReference type="InterPro" id="IPR041804">
    <property type="entry name" value="Vps9_CUE"/>
</dbReference>
<dbReference type="SUPFAM" id="SSF46934">
    <property type="entry name" value="UBA-like"/>
    <property type="match status" value="1"/>
</dbReference>
<dbReference type="CDD" id="cd14369">
    <property type="entry name" value="CUE_VPS9_like"/>
    <property type="match status" value="1"/>
</dbReference>
<accession>A0A420YLN4</accession>
<dbReference type="PROSITE" id="PS51205">
    <property type="entry name" value="VPS9"/>
    <property type="match status" value="1"/>
</dbReference>
<dbReference type="Pfam" id="PF02845">
    <property type="entry name" value="CUE"/>
    <property type="match status" value="1"/>
</dbReference>
<dbReference type="Pfam" id="PF18151">
    <property type="entry name" value="DUF5601"/>
    <property type="match status" value="1"/>
</dbReference>
<dbReference type="InterPro" id="IPR041545">
    <property type="entry name" value="DUF5601"/>
</dbReference>
<evidence type="ECO:0000313" key="5">
    <source>
        <dbReference type="Proteomes" id="UP000275385"/>
    </source>
</evidence>
<feature type="region of interest" description="Disordered" evidence="1">
    <location>
        <begin position="606"/>
        <end position="659"/>
    </location>
</feature>
<dbReference type="GO" id="GO:0031267">
    <property type="term" value="F:small GTPase binding"/>
    <property type="evidence" value="ECO:0007669"/>
    <property type="project" value="TreeGrafter"/>
</dbReference>
<dbReference type="InterPro" id="IPR037191">
    <property type="entry name" value="VPS9_dom_sf"/>
</dbReference>
<sequence>MSSPDRSAAQHGQPGTPHDGPDLSDDAEVMPSPKQDSEPPLASGLGIGDSELSSKVATQTQGNEDLIDFGDTTVGMADSDGQDNPTTRGSDEATLPDRRNDERANLLDSSVATLKPTSPVTTTAPQYLTVETTAYVDPTPPTPVTSQPPSSTPSRSAASRGRHTAASAEPSPTRSDVGYDEKRYTSEDEQEGGARSEIQSIMTQFSEGGGGPGAEEVMSPRFEIASPMLGGSMQHPPRKSSLEPLAPNIAHQLDNMRIGSASPTSVRAKEKDREQAPPVPPKDGSVGHDRIHDEPHHVIEAPMSPSLSLHRPPPPEPEPEPSLPFDFHRFLEQLRNKKADPVARYLKSFLQEFGKRQWMVHEQVKIIADFLAFIANKMAQCEVWRDVSDAEFDNAREGMEKLVMNRLYTQTFSPAIPPPQPIPGVKHRKRGGDRPMGPGRRGQHQEDVERDEILAQKIAIYSWTSEQHLDIPPVNDSGKRFLKLAQQELLKIKSYRAPRDKIICVLNCCKVIFGLLKHSKSDSSADSFMPMLIYVVLHANPEHLVSNVQYILRFRNQEKLGGEAGYYLSSLMGAIQFIENMDRTSLTISDEEFEANVEAAVSAIAEKHKAESRPPTPPSQSEKPALLQPSSVTGSSPSSARPSIEVSSSEGRESAEYSAGEQAAITGLLRTIQKPLSTIGRIFSDEGTGPSTAHGPAETGPARTPQPDGSDHRARQLLSAEEAAARQASAEVAEAQRLHRAEHANVVETLAGMFPDLDREIISDVVYQKEGRVGLAVDACLALSS</sequence>
<evidence type="ECO:0000259" key="3">
    <source>
        <dbReference type="PROSITE" id="PS51205"/>
    </source>
</evidence>
<reference evidence="4 5" key="1">
    <citation type="submission" date="2018-08" db="EMBL/GenBank/DDBJ databases">
        <title>Draft genome of the lignicolous fungus Coniochaeta pulveracea.</title>
        <authorList>
            <person name="Borstlap C.J."/>
            <person name="De Witt R.N."/>
            <person name="Botha A."/>
            <person name="Volschenk H."/>
        </authorList>
    </citation>
    <scope>NUCLEOTIDE SEQUENCE [LARGE SCALE GENOMIC DNA]</scope>
    <source>
        <strain evidence="4 5">CAB683</strain>
    </source>
</reference>
<dbReference type="GO" id="GO:0005085">
    <property type="term" value="F:guanyl-nucleotide exchange factor activity"/>
    <property type="evidence" value="ECO:0007669"/>
    <property type="project" value="InterPro"/>
</dbReference>
<dbReference type="SUPFAM" id="SSF109993">
    <property type="entry name" value="VPS9 domain"/>
    <property type="match status" value="1"/>
</dbReference>
<feature type="compositionally biased region" description="Basic and acidic residues" evidence="1">
    <location>
        <begin position="89"/>
        <end position="105"/>
    </location>
</feature>
<feature type="region of interest" description="Disordered" evidence="1">
    <location>
        <begin position="1"/>
        <end position="291"/>
    </location>
</feature>
<feature type="compositionally biased region" description="Polar residues" evidence="1">
    <location>
        <begin position="107"/>
        <end position="132"/>
    </location>
</feature>
<proteinExistence type="predicted"/>
<keyword evidence="5" id="KW-1185">Reference proteome</keyword>
<dbReference type="GO" id="GO:0043130">
    <property type="term" value="F:ubiquitin binding"/>
    <property type="evidence" value="ECO:0007669"/>
    <property type="project" value="InterPro"/>
</dbReference>
<dbReference type="Gene3D" id="1.10.246.120">
    <property type="match status" value="1"/>
</dbReference>
<name>A0A420YLN4_9PEZI</name>
<dbReference type="Pfam" id="PF02204">
    <property type="entry name" value="VPS9"/>
    <property type="match status" value="1"/>
</dbReference>
<feature type="region of interest" description="Disordered" evidence="1">
    <location>
        <begin position="302"/>
        <end position="321"/>
    </location>
</feature>
<dbReference type="GO" id="GO:0030139">
    <property type="term" value="C:endocytic vesicle"/>
    <property type="evidence" value="ECO:0007669"/>
    <property type="project" value="TreeGrafter"/>
</dbReference>
<comment type="caution">
    <text evidence="4">The sequence shown here is derived from an EMBL/GenBank/DDBJ whole genome shotgun (WGS) entry which is preliminary data.</text>
</comment>
<dbReference type="SMART" id="SM00167">
    <property type="entry name" value="VPS9"/>
    <property type="match status" value="1"/>
</dbReference>
<gene>
    <name evidence="4" type="ORF">DL546_004720</name>
</gene>
<dbReference type="InterPro" id="IPR003123">
    <property type="entry name" value="VPS9"/>
</dbReference>
<dbReference type="Gene3D" id="1.10.8.10">
    <property type="entry name" value="DNA helicase RuvA subunit, C-terminal domain"/>
    <property type="match status" value="1"/>
</dbReference>
<feature type="compositionally biased region" description="Polar residues" evidence="1">
    <location>
        <begin position="51"/>
        <end position="63"/>
    </location>
</feature>
<organism evidence="4 5">
    <name type="scientific">Coniochaeta pulveracea</name>
    <dbReference type="NCBI Taxonomy" id="177199"/>
    <lineage>
        <taxon>Eukaryota</taxon>
        <taxon>Fungi</taxon>
        <taxon>Dikarya</taxon>
        <taxon>Ascomycota</taxon>
        <taxon>Pezizomycotina</taxon>
        <taxon>Sordariomycetes</taxon>
        <taxon>Sordariomycetidae</taxon>
        <taxon>Coniochaetales</taxon>
        <taxon>Coniochaetaceae</taxon>
        <taxon>Coniochaeta</taxon>
    </lineage>
</organism>
<feature type="compositionally biased region" description="Low complexity" evidence="1">
    <location>
        <begin position="144"/>
        <end position="154"/>
    </location>
</feature>
<feature type="region of interest" description="Disordered" evidence="1">
    <location>
        <begin position="681"/>
        <end position="712"/>
    </location>
</feature>
<dbReference type="PROSITE" id="PS51140">
    <property type="entry name" value="CUE"/>
    <property type="match status" value="1"/>
</dbReference>
<evidence type="ECO:0000313" key="4">
    <source>
        <dbReference type="EMBL" id="RKU48778.1"/>
    </source>
</evidence>